<dbReference type="STRING" id="658167.SAMN04488135_107128"/>
<feature type="domain" description="NAD-dependent epimerase/dehydratase" evidence="1">
    <location>
        <begin position="13"/>
        <end position="225"/>
    </location>
</feature>
<keyword evidence="3" id="KW-1185">Reference proteome</keyword>
<dbReference type="RefSeq" id="WP_073104024.1">
    <property type="nucleotide sequence ID" value="NZ_FQXE01000007.1"/>
</dbReference>
<dbReference type="OrthoDB" id="5292533at2"/>
<dbReference type="InterPro" id="IPR051207">
    <property type="entry name" value="ComplexI_NDUFA9_subunit"/>
</dbReference>
<evidence type="ECO:0000259" key="1">
    <source>
        <dbReference type="Pfam" id="PF01370"/>
    </source>
</evidence>
<dbReference type="Gene3D" id="3.40.50.720">
    <property type="entry name" value="NAD(P)-binding Rossmann-like Domain"/>
    <property type="match status" value="1"/>
</dbReference>
<dbReference type="Proteomes" id="UP000184226">
    <property type="component" value="Unassembled WGS sequence"/>
</dbReference>
<gene>
    <name evidence="2" type="ORF">SAMN04488135_107128</name>
</gene>
<dbReference type="GO" id="GO:0044877">
    <property type="term" value="F:protein-containing complex binding"/>
    <property type="evidence" value="ECO:0007669"/>
    <property type="project" value="TreeGrafter"/>
</dbReference>
<organism evidence="2 3">
    <name type="scientific">Pollutimonas bauzanensis</name>
    <dbReference type="NCBI Taxonomy" id="658167"/>
    <lineage>
        <taxon>Bacteria</taxon>
        <taxon>Pseudomonadati</taxon>
        <taxon>Pseudomonadota</taxon>
        <taxon>Betaproteobacteria</taxon>
        <taxon>Burkholderiales</taxon>
        <taxon>Alcaligenaceae</taxon>
        <taxon>Pollutimonas</taxon>
    </lineage>
</organism>
<dbReference type="AlphaFoldDB" id="A0A1M5XU03"/>
<dbReference type="CDD" id="cd05271">
    <property type="entry name" value="NDUFA9_like_SDR_a"/>
    <property type="match status" value="1"/>
</dbReference>
<dbReference type="SUPFAM" id="SSF51735">
    <property type="entry name" value="NAD(P)-binding Rossmann-fold domains"/>
    <property type="match status" value="1"/>
</dbReference>
<protein>
    <submittedName>
        <fullName evidence="2">NADH dehydrogenase</fullName>
    </submittedName>
</protein>
<reference evidence="2 3" key="1">
    <citation type="submission" date="2016-11" db="EMBL/GenBank/DDBJ databases">
        <authorList>
            <person name="Jaros S."/>
            <person name="Januszkiewicz K."/>
            <person name="Wedrychowicz H."/>
        </authorList>
    </citation>
    <scope>NUCLEOTIDE SEQUENCE [LARGE SCALE GENOMIC DNA]</scope>
    <source>
        <strain evidence="2 3">CGMCC 1.10190</strain>
    </source>
</reference>
<dbReference type="PANTHER" id="PTHR12126">
    <property type="entry name" value="NADH-UBIQUINONE OXIDOREDUCTASE 39 KDA SUBUNIT-RELATED"/>
    <property type="match status" value="1"/>
</dbReference>
<dbReference type="PANTHER" id="PTHR12126:SF11">
    <property type="entry name" value="NADH DEHYDROGENASE [UBIQUINONE] 1 ALPHA SUBCOMPLEX SUBUNIT 9, MITOCHONDRIAL"/>
    <property type="match status" value="1"/>
</dbReference>
<evidence type="ECO:0000313" key="3">
    <source>
        <dbReference type="Proteomes" id="UP000184226"/>
    </source>
</evidence>
<accession>A0A1M5XU03</accession>
<dbReference type="InterPro" id="IPR036291">
    <property type="entry name" value="NAD(P)-bd_dom_sf"/>
</dbReference>
<name>A0A1M5XU03_9BURK</name>
<dbReference type="EMBL" id="FQXE01000007">
    <property type="protein sequence ID" value="SHI03024.1"/>
    <property type="molecule type" value="Genomic_DNA"/>
</dbReference>
<evidence type="ECO:0000313" key="2">
    <source>
        <dbReference type="EMBL" id="SHI03024.1"/>
    </source>
</evidence>
<dbReference type="InterPro" id="IPR001509">
    <property type="entry name" value="Epimerase_deHydtase"/>
</dbReference>
<sequence length="318" mass="33733">MVDAATFSSKPGVLILGGTGFVGQVLVRTLTEAGYAVTVLSRHASLHGNLASHPFVHVLGLPIKPDADDADSSSSLAELLQGHVALINLVGILNEPRHTGQVFEQVHVGFTHIALAAAHQAGIARYLHMSALGADAVNGSSFYLRSKGAAESWAHEFGSSHGIAVTSFRPSVIFGPGDSFLSRFAALARLMPGVFPLACAQARFAPVYVGDVCDQFLAALRDPGKAGQRLDLCGPRDYALRDLVAYAARVSGHPRRVLPLPDWVARVQARALEFAPGKPFTRDNYASLQTASVCASGCPRQPTRLEDIAPGYVGRPHQ</sequence>
<proteinExistence type="predicted"/>
<dbReference type="Pfam" id="PF01370">
    <property type="entry name" value="Epimerase"/>
    <property type="match status" value="1"/>
</dbReference>